<feature type="transmembrane region" description="Helical" evidence="8">
    <location>
        <begin position="99"/>
        <end position="115"/>
    </location>
</feature>
<feature type="transmembrane region" description="Helical" evidence="8">
    <location>
        <begin position="23"/>
        <end position="42"/>
    </location>
</feature>
<dbReference type="Pfam" id="PF05875">
    <property type="entry name" value="Ceramidase"/>
    <property type="match status" value="1"/>
</dbReference>
<feature type="binding site" evidence="7">
    <location>
        <position position="185"/>
    </location>
    <ligand>
        <name>Zn(2+)</name>
        <dbReference type="ChEBI" id="CHEBI:29105"/>
        <note>catalytic</note>
    </ligand>
</feature>
<organism evidence="9 10">
    <name type="scientific">Aspergillus carbonarius (strain ITEM 5010)</name>
    <dbReference type="NCBI Taxonomy" id="602072"/>
    <lineage>
        <taxon>Eukaryota</taxon>
        <taxon>Fungi</taxon>
        <taxon>Dikarya</taxon>
        <taxon>Ascomycota</taxon>
        <taxon>Pezizomycotina</taxon>
        <taxon>Eurotiomycetes</taxon>
        <taxon>Eurotiomycetidae</taxon>
        <taxon>Eurotiales</taxon>
        <taxon>Aspergillaceae</taxon>
        <taxon>Aspergillus</taxon>
        <taxon>Aspergillus subgen. Circumdati</taxon>
    </lineage>
</organism>
<dbReference type="InterPro" id="IPR008901">
    <property type="entry name" value="ACER"/>
</dbReference>
<keyword evidence="7" id="KW-0862">Zinc</keyword>
<feature type="binding site" evidence="7">
    <location>
        <position position="181"/>
    </location>
    <ligand>
        <name>Zn(2+)</name>
        <dbReference type="ChEBI" id="CHEBI:29105"/>
        <note>catalytic</note>
    </ligand>
</feature>
<feature type="transmembrane region" description="Helical" evidence="8">
    <location>
        <begin position="182"/>
        <end position="203"/>
    </location>
</feature>
<evidence type="ECO:0000256" key="1">
    <source>
        <dbReference type="ARBA" id="ARBA00004141"/>
    </source>
</evidence>
<evidence type="ECO:0000256" key="2">
    <source>
        <dbReference type="ARBA" id="ARBA00009780"/>
    </source>
</evidence>
<sequence>VFYAIHGISYLRRKSNTDLSRALPYWGLMGVGIASGAFHMSLKYRTQMMDDVSMLLTTTPVLHRVMTVNASRRLSILVGVGLSLGLFGLVAVHVITDELILHSVAFVVSVTVIGVRTMQLITTRTLKDSAARRQIWGMVRFGAVIFELGFAVWLVDGWICGLLRSTRHAIGLPWAFLLELHGWWHIFTGIGAYIFIAVVDHLLCSVDVEDIEGSFAWPAPWAARSIFAGKESAIIKSGPKSD</sequence>
<name>A0A1R3RMT7_ASPC5</name>
<dbReference type="STRING" id="602072.A0A1R3RMT7"/>
<comment type="similarity">
    <text evidence="2">Belongs to the alkaline ceramidase family.</text>
</comment>
<dbReference type="GO" id="GO:0016811">
    <property type="term" value="F:hydrolase activity, acting on carbon-nitrogen (but not peptide) bonds, in linear amides"/>
    <property type="evidence" value="ECO:0007669"/>
    <property type="project" value="InterPro"/>
</dbReference>
<evidence type="ECO:0008006" key="11">
    <source>
        <dbReference type="Google" id="ProtNLM"/>
    </source>
</evidence>
<dbReference type="Proteomes" id="UP000188318">
    <property type="component" value="Unassembled WGS sequence"/>
</dbReference>
<feature type="binding site" evidence="7">
    <location>
        <position position="39"/>
    </location>
    <ligand>
        <name>Zn(2+)</name>
        <dbReference type="ChEBI" id="CHEBI:29105"/>
        <note>catalytic</note>
    </ligand>
</feature>
<comment type="cofactor">
    <cofactor evidence="7">
        <name>Zn(2+)</name>
        <dbReference type="ChEBI" id="CHEBI:29105"/>
    </cofactor>
</comment>
<evidence type="ECO:0000313" key="9">
    <source>
        <dbReference type="EMBL" id="OOF95807.1"/>
    </source>
</evidence>
<dbReference type="GO" id="GO:0046513">
    <property type="term" value="P:ceramide biosynthetic process"/>
    <property type="evidence" value="ECO:0007669"/>
    <property type="project" value="TreeGrafter"/>
</dbReference>
<keyword evidence="3 8" id="KW-0812">Transmembrane</keyword>
<evidence type="ECO:0000256" key="5">
    <source>
        <dbReference type="ARBA" id="ARBA00022989"/>
    </source>
</evidence>
<dbReference type="AlphaFoldDB" id="A0A1R3RMT7"/>
<dbReference type="PANTHER" id="PTHR46187">
    <property type="entry name" value="ALKALINE CERAMIDASE 3"/>
    <property type="match status" value="1"/>
</dbReference>
<feature type="non-terminal residue" evidence="9">
    <location>
        <position position="1"/>
    </location>
</feature>
<evidence type="ECO:0000256" key="4">
    <source>
        <dbReference type="ARBA" id="ARBA00022801"/>
    </source>
</evidence>
<dbReference type="GO" id="GO:0046514">
    <property type="term" value="P:ceramide catabolic process"/>
    <property type="evidence" value="ECO:0007669"/>
    <property type="project" value="TreeGrafter"/>
</dbReference>
<feature type="transmembrane region" description="Helical" evidence="8">
    <location>
        <begin position="74"/>
        <end position="93"/>
    </location>
</feature>
<dbReference type="GO" id="GO:0046872">
    <property type="term" value="F:metal ion binding"/>
    <property type="evidence" value="ECO:0007669"/>
    <property type="project" value="UniProtKB-KW"/>
</dbReference>
<evidence type="ECO:0000256" key="3">
    <source>
        <dbReference type="ARBA" id="ARBA00022692"/>
    </source>
</evidence>
<dbReference type="OMA" id="NRWHICT"/>
<evidence type="ECO:0000256" key="6">
    <source>
        <dbReference type="ARBA" id="ARBA00023136"/>
    </source>
</evidence>
<protein>
    <recommendedName>
        <fullName evidence="11">Alkaline ceramidase</fullName>
    </recommendedName>
</protein>
<dbReference type="PANTHER" id="PTHR46187:SF1">
    <property type="entry name" value="ALKALINE PHYTOCERAMIDASE"/>
    <property type="match status" value="1"/>
</dbReference>
<dbReference type="GO" id="GO:0005789">
    <property type="term" value="C:endoplasmic reticulum membrane"/>
    <property type="evidence" value="ECO:0007669"/>
    <property type="project" value="TreeGrafter"/>
</dbReference>
<evidence type="ECO:0000313" key="10">
    <source>
        <dbReference type="Proteomes" id="UP000188318"/>
    </source>
</evidence>
<reference evidence="10" key="1">
    <citation type="journal article" date="2017" name="Genome Biol.">
        <title>Comparative genomics reveals high biological diversity and specific adaptations in the industrially and medically important fungal genus Aspergillus.</title>
        <authorList>
            <person name="de Vries R.P."/>
            <person name="Riley R."/>
            <person name="Wiebenga A."/>
            <person name="Aguilar-Osorio G."/>
            <person name="Amillis S."/>
            <person name="Uchima C.A."/>
            <person name="Anderluh G."/>
            <person name="Asadollahi M."/>
            <person name="Askin M."/>
            <person name="Barry K."/>
            <person name="Battaglia E."/>
            <person name="Bayram O."/>
            <person name="Benocci T."/>
            <person name="Braus-Stromeyer S.A."/>
            <person name="Caldana C."/>
            <person name="Canovas D."/>
            <person name="Cerqueira G.C."/>
            <person name="Chen F."/>
            <person name="Chen W."/>
            <person name="Choi C."/>
            <person name="Clum A."/>
            <person name="Dos Santos R.A."/>
            <person name="Damasio A.R."/>
            <person name="Diallinas G."/>
            <person name="Emri T."/>
            <person name="Fekete E."/>
            <person name="Flipphi M."/>
            <person name="Freyberg S."/>
            <person name="Gallo A."/>
            <person name="Gournas C."/>
            <person name="Habgood R."/>
            <person name="Hainaut M."/>
            <person name="Harispe M.L."/>
            <person name="Henrissat B."/>
            <person name="Hilden K.S."/>
            <person name="Hope R."/>
            <person name="Hossain A."/>
            <person name="Karabika E."/>
            <person name="Karaffa L."/>
            <person name="Karanyi Z."/>
            <person name="Krasevec N."/>
            <person name="Kuo A."/>
            <person name="Kusch H."/>
            <person name="LaButti K."/>
            <person name="Lagendijk E.L."/>
            <person name="Lapidus A."/>
            <person name="Levasseur A."/>
            <person name="Lindquist E."/>
            <person name="Lipzen A."/>
            <person name="Logrieco A.F."/>
            <person name="MacCabe A."/>
            <person name="Maekelae M.R."/>
            <person name="Malavazi I."/>
            <person name="Melin P."/>
            <person name="Meyer V."/>
            <person name="Mielnichuk N."/>
            <person name="Miskei M."/>
            <person name="Molnar A.P."/>
            <person name="Mule G."/>
            <person name="Ngan C.Y."/>
            <person name="Orejas M."/>
            <person name="Orosz E."/>
            <person name="Ouedraogo J.P."/>
            <person name="Overkamp K.M."/>
            <person name="Park H.-S."/>
            <person name="Perrone G."/>
            <person name="Piumi F."/>
            <person name="Punt P.J."/>
            <person name="Ram A.F."/>
            <person name="Ramon A."/>
            <person name="Rauscher S."/>
            <person name="Record E."/>
            <person name="Riano-Pachon D.M."/>
            <person name="Robert V."/>
            <person name="Roehrig J."/>
            <person name="Ruller R."/>
            <person name="Salamov A."/>
            <person name="Salih N.S."/>
            <person name="Samson R.A."/>
            <person name="Sandor E."/>
            <person name="Sanguinetti M."/>
            <person name="Schuetze T."/>
            <person name="Sepcic K."/>
            <person name="Shelest E."/>
            <person name="Sherlock G."/>
            <person name="Sophianopoulou V."/>
            <person name="Squina F.M."/>
            <person name="Sun H."/>
            <person name="Susca A."/>
            <person name="Todd R.B."/>
            <person name="Tsang A."/>
            <person name="Unkles S.E."/>
            <person name="van de Wiele N."/>
            <person name="van Rossen-Uffink D."/>
            <person name="Oliveira J.V."/>
            <person name="Vesth T.C."/>
            <person name="Visser J."/>
            <person name="Yu J.-H."/>
            <person name="Zhou M."/>
            <person name="Andersen M.R."/>
            <person name="Archer D.B."/>
            <person name="Baker S.E."/>
            <person name="Benoit I."/>
            <person name="Brakhage A.A."/>
            <person name="Braus G.H."/>
            <person name="Fischer R."/>
            <person name="Frisvad J.C."/>
            <person name="Goldman G.H."/>
            <person name="Houbraken J."/>
            <person name="Oakley B."/>
            <person name="Pocsi I."/>
            <person name="Scazzocchio C."/>
            <person name="Seiboth B."/>
            <person name="vanKuyk P.A."/>
            <person name="Wortman J."/>
            <person name="Dyer P.S."/>
            <person name="Grigoriev I.V."/>
        </authorList>
    </citation>
    <scope>NUCLEOTIDE SEQUENCE [LARGE SCALE GENOMIC DNA]</scope>
    <source>
        <strain evidence="10">ITEM 5010</strain>
    </source>
</reference>
<keyword evidence="7" id="KW-0479">Metal-binding</keyword>
<gene>
    <name evidence="9" type="ORF">ASPCADRAFT_48713</name>
</gene>
<evidence type="ECO:0000256" key="7">
    <source>
        <dbReference type="PIRSR" id="PIRSR608901-2"/>
    </source>
</evidence>
<accession>A0A1R3RMT7</accession>
<evidence type="ECO:0000256" key="8">
    <source>
        <dbReference type="SAM" id="Phobius"/>
    </source>
</evidence>
<dbReference type="VEuPathDB" id="FungiDB:ASPCADRAFT_48713"/>
<keyword evidence="10" id="KW-1185">Reference proteome</keyword>
<feature type="transmembrane region" description="Helical" evidence="8">
    <location>
        <begin position="135"/>
        <end position="155"/>
    </location>
</feature>
<keyword evidence="5 8" id="KW-1133">Transmembrane helix</keyword>
<keyword evidence="4" id="KW-0378">Hydrolase</keyword>
<dbReference type="EMBL" id="KV907499">
    <property type="protein sequence ID" value="OOF95807.1"/>
    <property type="molecule type" value="Genomic_DNA"/>
</dbReference>
<dbReference type="OrthoDB" id="187171at2759"/>
<proteinExistence type="inferred from homology"/>
<keyword evidence="6 8" id="KW-0472">Membrane</keyword>
<comment type="subcellular location">
    <subcellularLocation>
        <location evidence="1">Membrane</location>
        <topology evidence="1">Multi-pass membrane protein</topology>
    </subcellularLocation>
</comment>